<dbReference type="AlphaFoldDB" id="A0A3L6R1D0"/>
<feature type="region of interest" description="Disordered" evidence="1">
    <location>
        <begin position="31"/>
        <end position="93"/>
    </location>
</feature>
<gene>
    <name evidence="2" type="ORF">C2845_PM08G23250</name>
</gene>
<name>A0A3L6R1D0_PANMI</name>
<evidence type="ECO:0000313" key="2">
    <source>
        <dbReference type="EMBL" id="RLM92826.1"/>
    </source>
</evidence>
<protein>
    <submittedName>
        <fullName evidence="2">Uncharacterized protein</fullName>
    </submittedName>
</protein>
<dbReference type="EMBL" id="PQIB02000010">
    <property type="protein sequence ID" value="RLM92826.1"/>
    <property type="molecule type" value="Genomic_DNA"/>
</dbReference>
<accession>A0A3L6R1D0</accession>
<sequence length="93" mass="9795">MDHARRHHCSAEHGRCTPTYAPVCLDTRLRRTDGRAGGQRMAGGTRGRAGPGRGASSLPPLRAREVQAPRTATRARPRSAPAGEDAIGAGDLT</sequence>
<feature type="compositionally biased region" description="Gly residues" evidence="1">
    <location>
        <begin position="35"/>
        <end position="53"/>
    </location>
</feature>
<organism evidence="2 3">
    <name type="scientific">Panicum miliaceum</name>
    <name type="common">Proso millet</name>
    <name type="synonym">Broomcorn millet</name>
    <dbReference type="NCBI Taxonomy" id="4540"/>
    <lineage>
        <taxon>Eukaryota</taxon>
        <taxon>Viridiplantae</taxon>
        <taxon>Streptophyta</taxon>
        <taxon>Embryophyta</taxon>
        <taxon>Tracheophyta</taxon>
        <taxon>Spermatophyta</taxon>
        <taxon>Magnoliopsida</taxon>
        <taxon>Liliopsida</taxon>
        <taxon>Poales</taxon>
        <taxon>Poaceae</taxon>
        <taxon>PACMAD clade</taxon>
        <taxon>Panicoideae</taxon>
        <taxon>Panicodae</taxon>
        <taxon>Paniceae</taxon>
        <taxon>Panicinae</taxon>
        <taxon>Panicum</taxon>
        <taxon>Panicum sect. Panicum</taxon>
    </lineage>
</organism>
<comment type="caution">
    <text evidence="2">The sequence shown here is derived from an EMBL/GenBank/DDBJ whole genome shotgun (WGS) entry which is preliminary data.</text>
</comment>
<evidence type="ECO:0000313" key="3">
    <source>
        <dbReference type="Proteomes" id="UP000275267"/>
    </source>
</evidence>
<evidence type="ECO:0000256" key="1">
    <source>
        <dbReference type="SAM" id="MobiDB-lite"/>
    </source>
</evidence>
<dbReference type="Proteomes" id="UP000275267">
    <property type="component" value="Unassembled WGS sequence"/>
</dbReference>
<proteinExistence type="predicted"/>
<feature type="compositionally biased region" description="Low complexity" evidence="1">
    <location>
        <begin position="68"/>
        <end position="82"/>
    </location>
</feature>
<keyword evidence="3" id="KW-1185">Reference proteome</keyword>
<reference evidence="3" key="1">
    <citation type="journal article" date="2019" name="Nat. Commun.">
        <title>The genome of broomcorn millet.</title>
        <authorList>
            <person name="Zou C."/>
            <person name="Miki D."/>
            <person name="Li D."/>
            <person name="Tang Q."/>
            <person name="Xiao L."/>
            <person name="Rajput S."/>
            <person name="Deng P."/>
            <person name="Jia W."/>
            <person name="Huang R."/>
            <person name="Zhang M."/>
            <person name="Sun Y."/>
            <person name="Hu J."/>
            <person name="Fu X."/>
            <person name="Schnable P.S."/>
            <person name="Li F."/>
            <person name="Zhang H."/>
            <person name="Feng B."/>
            <person name="Zhu X."/>
            <person name="Liu R."/>
            <person name="Schnable J.C."/>
            <person name="Zhu J.-K."/>
            <person name="Zhang H."/>
        </authorList>
    </citation>
    <scope>NUCLEOTIDE SEQUENCE [LARGE SCALE GENOMIC DNA]</scope>
</reference>